<protein>
    <recommendedName>
        <fullName evidence="6">PucR family transcriptional regulator</fullName>
    </recommendedName>
</protein>
<proteinExistence type="inferred from homology"/>
<comment type="similarity">
    <text evidence="1">Belongs to the CdaR family.</text>
</comment>
<evidence type="ECO:0000313" key="4">
    <source>
        <dbReference type="EMBL" id="GLW64160.1"/>
    </source>
</evidence>
<accession>A0A9W6UWY8</accession>
<dbReference type="Proteomes" id="UP001165124">
    <property type="component" value="Unassembled WGS sequence"/>
</dbReference>
<evidence type="ECO:0000256" key="1">
    <source>
        <dbReference type="ARBA" id="ARBA00006754"/>
    </source>
</evidence>
<reference evidence="4" key="1">
    <citation type="submission" date="2023-02" db="EMBL/GenBank/DDBJ databases">
        <title>Actinomadura rubrobrunea NBRC 14622.</title>
        <authorList>
            <person name="Ichikawa N."/>
            <person name="Sato H."/>
            <person name="Tonouchi N."/>
        </authorList>
    </citation>
    <scope>NUCLEOTIDE SEQUENCE</scope>
    <source>
        <strain evidence="4">NBRC 14622</strain>
    </source>
</reference>
<comment type="caution">
    <text evidence="4">The sequence shown here is derived from an EMBL/GenBank/DDBJ whole genome shotgun (WGS) entry which is preliminary data.</text>
</comment>
<dbReference type="Gene3D" id="1.10.10.2840">
    <property type="entry name" value="PucR C-terminal helix-turn-helix domain"/>
    <property type="match status" value="1"/>
</dbReference>
<organism evidence="4 5">
    <name type="scientific">Actinomadura rubrobrunea</name>
    <dbReference type="NCBI Taxonomy" id="115335"/>
    <lineage>
        <taxon>Bacteria</taxon>
        <taxon>Bacillati</taxon>
        <taxon>Actinomycetota</taxon>
        <taxon>Actinomycetes</taxon>
        <taxon>Streptosporangiales</taxon>
        <taxon>Thermomonosporaceae</taxon>
        <taxon>Actinomadura</taxon>
    </lineage>
</organism>
<dbReference type="EMBL" id="BSRZ01000004">
    <property type="protein sequence ID" value="GLW64160.1"/>
    <property type="molecule type" value="Genomic_DNA"/>
</dbReference>
<dbReference type="PANTHER" id="PTHR33744">
    <property type="entry name" value="CARBOHYDRATE DIACID REGULATOR"/>
    <property type="match status" value="1"/>
</dbReference>
<dbReference type="InterPro" id="IPR042070">
    <property type="entry name" value="PucR_C-HTH_sf"/>
</dbReference>
<name>A0A9W6UWY8_9ACTN</name>
<evidence type="ECO:0000259" key="2">
    <source>
        <dbReference type="Pfam" id="PF13556"/>
    </source>
</evidence>
<keyword evidence="5" id="KW-1185">Reference proteome</keyword>
<feature type="domain" description="PucR C-terminal helix-turn-helix" evidence="2">
    <location>
        <begin position="324"/>
        <end position="381"/>
    </location>
</feature>
<dbReference type="RefSeq" id="WP_169803895.1">
    <property type="nucleotide sequence ID" value="NZ_BSRZ01000004.1"/>
</dbReference>
<dbReference type="AlphaFoldDB" id="A0A9W6UWY8"/>
<gene>
    <name evidence="4" type="ORF">Arub01_24040</name>
</gene>
<sequence length="396" mass="43590">MLQELQDIINGISAEVGVPTSLTDTRLNSIVFGPHEDAEIDSVRRRALLLRSTPEWVREWFGRHDIDKATAPVRIPADPERELASRVVVPARWASTTCGYICLLDVRQELDETRMDAVMEAAAQVGRILYLDQQARHSDADLLRDLVRGSAAVRGKAADRLSEQGRFPVGWPVVVIFLRPVRGGFGTDALAHWLWRDHGGLSRGALRCLDAEGAVVLTAVPPTADPGHTERIIDHLLADARDLPELVVGIGDPQSDLHDAHLSYEHAQLAARAATVWPATGPVCSWDRLGALRVLISTPDHLLRDLMDPRVALLKQARPSQPNLIDTLETYLDSGCDNQATAARLHVHRGTVYYRLEKAACLSGMDLSDGLDRLALHLGIKLLRLIDSKADRAQSL</sequence>
<dbReference type="PANTHER" id="PTHR33744:SF1">
    <property type="entry name" value="DNA-BINDING TRANSCRIPTIONAL ACTIVATOR ADER"/>
    <property type="match status" value="1"/>
</dbReference>
<dbReference type="InterPro" id="IPR051448">
    <property type="entry name" value="CdaR-like_regulators"/>
</dbReference>
<dbReference type="InterPro" id="IPR025736">
    <property type="entry name" value="PucR_C-HTH_dom"/>
</dbReference>
<dbReference type="Pfam" id="PF17853">
    <property type="entry name" value="GGDEF_2"/>
    <property type="match status" value="1"/>
</dbReference>
<feature type="domain" description="CdaR GGDEF-like" evidence="3">
    <location>
        <begin position="162"/>
        <end position="273"/>
    </location>
</feature>
<evidence type="ECO:0000259" key="3">
    <source>
        <dbReference type="Pfam" id="PF17853"/>
    </source>
</evidence>
<dbReference type="Pfam" id="PF13556">
    <property type="entry name" value="HTH_30"/>
    <property type="match status" value="1"/>
</dbReference>
<dbReference type="InterPro" id="IPR041522">
    <property type="entry name" value="CdaR_GGDEF"/>
</dbReference>
<evidence type="ECO:0008006" key="6">
    <source>
        <dbReference type="Google" id="ProtNLM"/>
    </source>
</evidence>
<evidence type="ECO:0000313" key="5">
    <source>
        <dbReference type="Proteomes" id="UP001165124"/>
    </source>
</evidence>